<sequence length="60" mass="6642">MTANELLPGSRIFCELPDRRGVVGVAQAHETGVDERAGEDPARLEELALGLEPEIQRSRW</sequence>
<reference evidence="2" key="1">
    <citation type="submission" date="2015-12" db="EMBL/GenBank/DDBJ databases">
        <authorList>
            <person name="Nair G.R."/>
            <person name="Kaur G."/>
            <person name="Mayilraj S."/>
        </authorList>
    </citation>
    <scope>NUCLEOTIDE SEQUENCE [LARGE SCALE GENOMIC DNA]</scope>
    <source>
        <strain evidence="2">CD08_4</strain>
    </source>
</reference>
<accession>A0A0W8IR47</accession>
<evidence type="ECO:0000313" key="1">
    <source>
        <dbReference type="EMBL" id="KUG62307.1"/>
    </source>
</evidence>
<name>A0A0W8IR47_KOCRO</name>
<protein>
    <submittedName>
        <fullName evidence="1">Uncharacterized protein</fullName>
    </submittedName>
</protein>
<gene>
    <name evidence="1" type="ORF">AVL61_16330</name>
</gene>
<dbReference type="Proteomes" id="UP000053512">
    <property type="component" value="Unassembled WGS sequence"/>
</dbReference>
<dbReference type="EMBL" id="LQBK01000001">
    <property type="protein sequence ID" value="KUG62307.1"/>
    <property type="molecule type" value="Genomic_DNA"/>
</dbReference>
<dbReference type="AlphaFoldDB" id="A0A0W8IR47"/>
<comment type="caution">
    <text evidence="1">The sequence shown here is derived from an EMBL/GenBank/DDBJ whole genome shotgun (WGS) entry which is preliminary data.</text>
</comment>
<proteinExistence type="predicted"/>
<evidence type="ECO:0000313" key="2">
    <source>
        <dbReference type="Proteomes" id="UP000053512"/>
    </source>
</evidence>
<organism evidence="1 2">
    <name type="scientific">Kocuria rosea subsp. polaris</name>
    <dbReference type="NCBI Taxonomy" id="136273"/>
    <lineage>
        <taxon>Bacteria</taxon>
        <taxon>Bacillati</taxon>
        <taxon>Actinomycetota</taxon>
        <taxon>Actinomycetes</taxon>
        <taxon>Micrococcales</taxon>
        <taxon>Micrococcaceae</taxon>
        <taxon>Kocuria</taxon>
    </lineage>
</organism>